<evidence type="ECO:0000313" key="3">
    <source>
        <dbReference type="Proteomes" id="UP001550853"/>
    </source>
</evidence>
<evidence type="ECO:0000313" key="2">
    <source>
        <dbReference type="EMBL" id="MEU3712914.1"/>
    </source>
</evidence>
<gene>
    <name evidence="2" type="ORF">AB0E61_22825</name>
</gene>
<keyword evidence="3" id="KW-1185">Reference proteome</keyword>
<evidence type="ECO:0000256" key="1">
    <source>
        <dbReference type="SAM" id="MobiDB-lite"/>
    </source>
</evidence>
<feature type="region of interest" description="Disordered" evidence="1">
    <location>
        <begin position="360"/>
        <end position="398"/>
    </location>
</feature>
<feature type="compositionally biased region" description="Basic and acidic residues" evidence="1">
    <location>
        <begin position="383"/>
        <end position="393"/>
    </location>
</feature>
<dbReference type="Proteomes" id="UP001550853">
    <property type="component" value="Unassembled WGS sequence"/>
</dbReference>
<name>A0ABV2Z4J2_9ACTN</name>
<feature type="compositionally biased region" description="Low complexity" evidence="1">
    <location>
        <begin position="369"/>
        <end position="382"/>
    </location>
</feature>
<accession>A0ABV2Z4J2</accession>
<dbReference type="EMBL" id="JBEZVI010000020">
    <property type="protein sequence ID" value="MEU3712914.1"/>
    <property type="molecule type" value="Genomic_DNA"/>
</dbReference>
<dbReference type="RefSeq" id="WP_030282730.1">
    <property type="nucleotide sequence ID" value="NZ_JBEZVI010000020.1"/>
</dbReference>
<protein>
    <submittedName>
        <fullName evidence="2">Phage minor capsid protein</fullName>
    </submittedName>
</protein>
<dbReference type="InterPro" id="IPR009319">
    <property type="entry name" value="Phage_A118_VSP1"/>
</dbReference>
<organism evidence="2 3">
    <name type="scientific">Streptomyces catenulae</name>
    <dbReference type="NCBI Taxonomy" id="66875"/>
    <lineage>
        <taxon>Bacteria</taxon>
        <taxon>Bacillati</taxon>
        <taxon>Actinomycetota</taxon>
        <taxon>Actinomycetes</taxon>
        <taxon>Kitasatosporales</taxon>
        <taxon>Streptomycetaceae</taxon>
        <taxon>Streptomyces</taxon>
    </lineage>
</organism>
<sequence length="646" mass="70698">MVEDLSAGISDLYADAEARLLSIVARQLAADLDAPGWVSAKLHDVQALRRAAQGVVDALAEATSLDVFDAVAEAYNDGSRAGLVELGALHDDDARRIAETTPNARAVDRLAEEARTRIEATHRGILRGVEDGYRQVVGEVAATPLLGVDTRRQTTQAAMQRFADRGLRTFVDRSGRSWSMTSYAEMAVRTAVGRAAVEAHGDRLRAAGVSLVIVSNAPHECPLCRPYEGKVLALDGPDGAHTVEVEHATEDGRTVRVHVAASLDEARRAGFQHPNCRHSLAAYLPGVTRAPVEHSTDPDGYEATQKQRALERGIRKWKNRKAAAVTPEARRAAEAKVRAWQKRQREHLADHRELIRKRYREQSGAGNLPSAAPVPTASAVDAARVRSGDRHTLSEMGDDQLAAAHGSGHLDGRDRGRIEAEADRRDERDLLARVFPDGHLAADLSGLGDDDLGWTVRYGDPRGAERIADEFDRRYPPAPPPAAHGAHTVAGQLADRQAVDDTLAPVTDPDGWAHLALDEDPYAGMSAAERWLADRAHAAEAQRTAYTREQVREMYREHIAAQWLEAEDALRGHLLNRRAEANGVDPRSLFTGPAHVAYARASEDLIRWWEAHPRTTLAEYTEQITGVRDAAAQTARRARGDRQNRL</sequence>
<reference evidence="2 3" key="1">
    <citation type="submission" date="2024-06" db="EMBL/GenBank/DDBJ databases">
        <title>The Natural Products Discovery Center: Release of the First 8490 Sequenced Strains for Exploring Actinobacteria Biosynthetic Diversity.</title>
        <authorList>
            <person name="Kalkreuter E."/>
            <person name="Kautsar S.A."/>
            <person name="Yang D."/>
            <person name="Bader C.D."/>
            <person name="Teijaro C.N."/>
            <person name="Fluegel L."/>
            <person name="Davis C.M."/>
            <person name="Simpson J.R."/>
            <person name="Lauterbach L."/>
            <person name="Steele A.D."/>
            <person name="Gui C."/>
            <person name="Meng S."/>
            <person name="Li G."/>
            <person name="Viehrig K."/>
            <person name="Ye F."/>
            <person name="Su P."/>
            <person name="Kiefer A.F."/>
            <person name="Nichols A."/>
            <person name="Cepeda A.J."/>
            <person name="Yan W."/>
            <person name="Fan B."/>
            <person name="Jiang Y."/>
            <person name="Adhikari A."/>
            <person name="Zheng C.-J."/>
            <person name="Schuster L."/>
            <person name="Cowan T.M."/>
            <person name="Smanski M.J."/>
            <person name="Chevrette M.G."/>
            <person name="De Carvalho L.P.S."/>
            <person name="Shen B."/>
        </authorList>
    </citation>
    <scope>NUCLEOTIDE SEQUENCE [LARGE SCALE GENOMIC DNA]</scope>
    <source>
        <strain evidence="2 3">NPDC033039</strain>
    </source>
</reference>
<comment type="caution">
    <text evidence="2">The sequence shown here is derived from an EMBL/GenBank/DDBJ whole genome shotgun (WGS) entry which is preliminary data.</text>
</comment>
<dbReference type="Pfam" id="PF06152">
    <property type="entry name" value="Phage_min_cap2"/>
    <property type="match status" value="1"/>
</dbReference>
<proteinExistence type="predicted"/>